<keyword evidence="2" id="KW-1185">Reference proteome</keyword>
<proteinExistence type="predicted"/>
<organism evidence="1 2">
    <name type="scientific">Hydrogeniiclostridium mannosilyticum</name>
    <dbReference type="NCBI Taxonomy" id="2764322"/>
    <lineage>
        <taxon>Bacteria</taxon>
        <taxon>Bacillati</taxon>
        <taxon>Bacillota</taxon>
        <taxon>Clostridia</taxon>
        <taxon>Eubacteriales</taxon>
        <taxon>Acutalibacteraceae</taxon>
        <taxon>Hydrogeniiclostridium</taxon>
    </lineage>
</organism>
<accession>A0A328U926</accession>
<dbReference type="AlphaFoldDB" id="A0A328U926"/>
<evidence type="ECO:0000313" key="1">
    <source>
        <dbReference type="EMBL" id="RAQ22776.1"/>
    </source>
</evidence>
<dbReference type="EMBL" id="QLYR01000009">
    <property type="protein sequence ID" value="RAQ22776.1"/>
    <property type="molecule type" value="Genomic_DNA"/>
</dbReference>
<protein>
    <submittedName>
        <fullName evidence="1">Uncharacterized protein</fullName>
    </submittedName>
</protein>
<dbReference type="RefSeq" id="WP_112333340.1">
    <property type="nucleotide sequence ID" value="NZ_JADPHD010000002.1"/>
</dbReference>
<evidence type="ECO:0000313" key="2">
    <source>
        <dbReference type="Proteomes" id="UP000249377"/>
    </source>
</evidence>
<name>A0A328U926_9FIRM</name>
<comment type="caution">
    <text evidence="1">The sequence shown here is derived from an EMBL/GenBank/DDBJ whole genome shotgun (WGS) entry which is preliminary data.</text>
</comment>
<sequence>MKINLGKAIAAGRVLNYALEGCGFRSFCIEVKEFEDGREGRAVQAAIKGNGLGGFIRLLKFGYLLKKEQVFANTLPGIVEDYNEEH</sequence>
<reference evidence="1 2" key="1">
    <citation type="submission" date="2018-06" db="EMBL/GenBank/DDBJ databases">
        <title>Noncontiguous genome sequence of Ruminococcaceae bacterium ASD2818.</title>
        <authorList>
            <person name="Chaplin A.V."/>
            <person name="Sokolova S.R."/>
            <person name="Kochetkova T.O."/>
            <person name="Goltsov A.Y."/>
            <person name="Trofimov D.Y."/>
            <person name="Efimov B.A."/>
        </authorList>
    </citation>
    <scope>NUCLEOTIDE SEQUENCE [LARGE SCALE GENOMIC DNA]</scope>
    <source>
        <strain evidence="1 2">ASD2818</strain>
    </source>
</reference>
<dbReference type="Proteomes" id="UP000249377">
    <property type="component" value="Unassembled WGS sequence"/>
</dbReference>
<gene>
    <name evidence="1" type="ORF">DPQ25_11610</name>
</gene>